<evidence type="ECO:0000256" key="1">
    <source>
        <dbReference type="SAM" id="SignalP"/>
    </source>
</evidence>
<name>V2XWN2_MONRO</name>
<comment type="caution">
    <text evidence="2">The sequence shown here is derived from an EMBL/GenBank/DDBJ whole genome shotgun (WGS) entry which is preliminary data.</text>
</comment>
<gene>
    <name evidence="2" type="ORF">Moror_6563</name>
</gene>
<dbReference type="AlphaFoldDB" id="V2XWN2"/>
<keyword evidence="1" id="KW-0732">Signal</keyword>
<sequence length="119" mass="13378">MYCFSFLPASLYLPLLISALGIPLSRNSGCAFICPPEDREANPWDNRTGQVNLKSNFQCFYQTERARYGCRYSSLDGSYKAGPEKGVVCIKAGNDTTPRPFRMLSFSHISLYSGWTTTR</sequence>
<evidence type="ECO:0008006" key="4">
    <source>
        <dbReference type="Google" id="ProtNLM"/>
    </source>
</evidence>
<evidence type="ECO:0000313" key="3">
    <source>
        <dbReference type="Proteomes" id="UP000017559"/>
    </source>
</evidence>
<dbReference type="Proteomes" id="UP000017559">
    <property type="component" value="Unassembled WGS sequence"/>
</dbReference>
<dbReference type="HOGENOM" id="CLU_2062071_0_0_1"/>
<dbReference type="KEGG" id="mrr:Moror_6563"/>
<reference evidence="2 3" key="1">
    <citation type="journal article" date="2014" name="BMC Genomics">
        <title>Genome and secretome analysis of the hemibiotrophic fungal pathogen, Moniliophthora roreri, which causes frosty pod rot disease of cacao: mechanisms of the biotrophic and necrotrophic phases.</title>
        <authorList>
            <person name="Meinhardt L.W."/>
            <person name="Costa G.G.L."/>
            <person name="Thomazella D.P.T."/>
            <person name="Teixeira P.J.P.L."/>
            <person name="Carazzolle M.F."/>
            <person name="Schuster S.C."/>
            <person name="Carlson J.E."/>
            <person name="Guiltinan M.J."/>
            <person name="Mieczkowski P."/>
            <person name="Farmer A."/>
            <person name="Ramaraj T."/>
            <person name="Crozier J."/>
            <person name="Davis R.E."/>
            <person name="Shao J."/>
            <person name="Melnick R.L."/>
            <person name="Pereira G.A.G."/>
            <person name="Bailey B.A."/>
        </authorList>
    </citation>
    <scope>NUCLEOTIDE SEQUENCE [LARGE SCALE GENOMIC DNA]</scope>
    <source>
        <strain evidence="2 3">MCA 2997</strain>
    </source>
</reference>
<proteinExistence type="predicted"/>
<evidence type="ECO:0000313" key="2">
    <source>
        <dbReference type="EMBL" id="ESK96985.1"/>
    </source>
</evidence>
<accession>V2XWN2</accession>
<organism evidence="2 3">
    <name type="scientific">Moniliophthora roreri (strain MCA 2997)</name>
    <name type="common">Cocoa frosty pod rot fungus</name>
    <name type="synonym">Crinipellis roreri</name>
    <dbReference type="NCBI Taxonomy" id="1381753"/>
    <lineage>
        <taxon>Eukaryota</taxon>
        <taxon>Fungi</taxon>
        <taxon>Dikarya</taxon>
        <taxon>Basidiomycota</taxon>
        <taxon>Agaricomycotina</taxon>
        <taxon>Agaricomycetes</taxon>
        <taxon>Agaricomycetidae</taxon>
        <taxon>Agaricales</taxon>
        <taxon>Marasmiineae</taxon>
        <taxon>Marasmiaceae</taxon>
        <taxon>Moniliophthora</taxon>
    </lineage>
</organism>
<feature type="signal peptide" evidence="1">
    <location>
        <begin position="1"/>
        <end position="19"/>
    </location>
</feature>
<dbReference type="EMBL" id="AWSO01000038">
    <property type="protein sequence ID" value="ESK96985.1"/>
    <property type="molecule type" value="Genomic_DNA"/>
</dbReference>
<protein>
    <recommendedName>
        <fullName evidence="4">Secreted protein</fullName>
    </recommendedName>
</protein>
<feature type="chain" id="PRO_5004714227" description="Secreted protein" evidence="1">
    <location>
        <begin position="20"/>
        <end position="119"/>
    </location>
</feature>
<keyword evidence="3" id="KW-1185">Reference proteome</keyword>